<evidence type="ECO:0000313" key="1">
    <source>
        <dbReference type="EMBL" id="KAI0298792.1"/>
    </source>
</evidence>
<gene>
    <name evidence="1" type="ORF">B0F90DRAFT_1818467</name>
</gene>
<reference evidence="1" key="1">
    <citation type="journal article" date="2022" name="New Phytol.">
        <title>Evolutionary transition to the ectomycorrhizal habit in the genomes of a hyperdiverse lineage of mushroom-forming fungi.</title>
        <authorList>
            <person name="Looney B."/>
            <person name="Miyauchi S."/>
            <person name="Morin E."/>
            <person name="Drula E."/>
            <person name="Courty P.E."/>
            <person name="Kohler A."/>
            <person name="Kuo A."/>
            <person name="LaButti K."/>
            <person name="Pangilinan J."/>
            <person name="Lipzen A."/>
            <person name="Riley R."/>
            <person name="Andreopoulos W."/>
            <person name="He G."/>
            <person name="Johnson J."/>
            <person name="Nolan M."/>
            <person name="Tritt A."/>
            <person name="Barry K.W."/>
            <person name="Grigoriev I.V."/>
            <person name="Nagy L.G."/>
            <person name="Hibbett D."/>
            <person name="Henrissat B."/>
            <person name="Matheny P.B."/>
            <person name="Labbe J."/>
            <person name="Martin F.M."/>
        </authorList>
    </citation>
    <scope>NUCLEOTIDE SEQUENCE</scope>
    <source>
        <strain evidence="1">BPL690</strain>
    </source>
</reference>
<organism evidence="1 2">
    <name type="scientific">Multifurca ochricompacta</name>
    <dbReference type="NCBI Taxonomy" id="376703"/>
    <lineage>
        <taxon>Eukaryota</taxon>
        <taxon>Fungi</taxon>
        <taxon>Dikarya</taxon>
        <taxon>Basidiomycota</taxon>
        <taxon>Agaricomycotina</taxon>
        <taxon>Agaricomycetes</taxon>
        <taxon>Russulales</taxon>
        <taxon>Russulaceae</taxon>
        <taxon>Multifurca</taxon>
    </lineage>
</organism>
<accession>A0AAD4M2F3</accession>
<protein>
    <submittedName>
        <fullName evidence="1">Uncharacterized protein</fullName>
    </submittedName>
</protein>
<dbReference type="Proteomes" id="UP001203297">
    <property type="component" value="Unassembled WGS sequence"/>
</dbReference>
<comment type="caution">
    <text evidence="1">The sequence shown here is derived from an EMBL/GenBank/DDBJ whole genome shotgun (WGS) entry which is preliminary data.</text>
</comment>
<proteinExistence type="predicted"/>
<sequence length="170" mass="19528">MPKSLTLPFIGTVFKRRREVMESNTSLPVCSTEPVETYLLGRPLVMPGSTPGWATQPWHYVFRDGDVAWALGGNRRWRLVTVMGDGFLEEIENRKQVAYHATWTSEGVTMRGAFAPGCGDIKPDTLVIRRLIFDEGEWRVERNDWQEVLDDNEFEDTKVEFMEGRSDDQV</sequence>
<keyword evidence="2" id="KW-1185">Reference proteome</keyword>
<evidence type="ECO:0000313" key="2">
    <source>
        <dbReference type="Proteomes" id="UP001203297"/>
    </source>
</evidence>
<dbReference type="AlphaFoldDB" id="A0AAD4M2F3"/>
<dbReference type="EMBL" id="WTXG01000026">
    <property type="protein sequence ID" value="KAI0298792.1"/>
    <property type="molecule type" value="Genomic_DNA"/>
</dbReference>
<name>A0AAD4M2F3_9AGAM</name>